<feature type="non-terminal residue" evidence="1">
    <location>
        <position position="269"/>
    </location>
</feature>
<feature type="non-terminal residue" evidence="1">
    <location>
        <position position="1"/>
    </location>
</feature>
<evidence type="ECO:0000313" key="2">
    <source>
        <dbReference type="Proteomes" id="UP000035740"/>
    </source>
</evidence>
<sequence>LQPLHRLAIPSVIVDQAIIAIVAISRPNNFQQFHEITIAIQSDLYRYRGQIVTINTETDDILFTIGFGLPPDLDISGASSNAASFINNLASLLIGKQIRFSIGAEHGIVHCNQVASRSRAFIIVHGPACLAASRQMAAGRAAPPHVRLGPRLQSRVRDRDETMVYESGIYAGFGSDARQWIRNIPFILSTQRSIYIVQADHDRPFSIWIDLIQDLARSRQQNMADTVRDLCPQHDAALLNKLMDGDSMPYESVSALIIDLVEALITSSN</sequence>
<proteinExistence type="predicted"/>
<evidence type="ECO:0008006" key="3">
    <source>
        <dbReference type="Google" id="ProtNLM"/>
    </source>
</evidence>
<protein>
    <recommendedName>
        <fullName evidence="3">Guanylate cyclase domain-containing protein</fullName>
    </recommendedName>
</protein>
<dbReference type="EMBL" id="KQ099606">
    <property type="protein sequence ID" value="KMS93724.1"/>
    <property type="molecule type" value="Genomic_DNA"/>
</dbReference>
<dbReference type="Proteomes" id="UP000035740">
    <property type="component" value="Unassembled WGS sequence"/>
</dbReference>
<dbReference type="AlphaFoldDB" id="A0A0J8AY13"/>
<reference evidence="1 2" key="1">
    <citation type="journal article" date="2014" name="Nature">
        <title>The genome of the recently domesticated crop plant sugar beet (Beta vulgaris).</title>
        <authorList>
            <person name="Dohm J.C."/>
            <person name="Minoche A.E."/>
            <person name="Holtgrawe D."/>
            <person name="Capella-Gutierrez S."/>
            <person name="Zakrzewski F."/>
            <person name="Tafer H."/>
            <person name="Rupp O."/>
            <person name="Sorensen T.R."/>
            <person name="Stracke R."/>
            <person name="Reinhardt R."/>
            <person name="Goesmann A."/>
            <person name="Kraft T."/>
            <person name="Schulz B."/>
            <person name="Stadler P.F."/>
            <person name="Schmidt T."/>
            <person name="Gabaldon T."/>
            <person name="Lehrach H."/>
            <person name="Weisshaar B."/>
            <person name="Himmelbauer H."/>
        </authorList>
    </citation>
    <scope>NUCLEOTIDE SEQUENCE [LARGE SCALE GENOMIC DNA]</scope>
    <source>
        <tissue evidence="1">Taproot</tissue>
    </source>
</reference>
<name>A0A0J8AY13_BETVV</name>
<keyword evidence="2" id="KW-1185">Reference proteome</keyword>
<gene>
    <name evidence="1" type="ORF">BVRB_028600</name>
</gene>
<accession>A0A0J8AY13</accession>
<evidence type="ECO:0000313" key="1">
    <source>
        <dbReference type="EMBL" id="KMS93724.1"/>
    </source>
</evidence>
<organism evidence="1 2">
    <name type="scientific">Beta vulgaris subsp. vulgaris</name>
    <name type="common">Beet</name>
    <dbReference type="NCBI Taxonomy" id="3555"/>
    <lineage>
        <taxon>Eukaryota</taxon>
        <taxon>Viridiplantae</taxon>
        <taxon>Streptophyta</taxon>
        <taxon>Embryophyta</taxon>
        <taxon>Tracheophyta</taxon>
        <taxon>Spermatophyta</taxon>
        <taxon>Magnoliopsida</taxon>
        <taxon>eudicotyledons</taxon>
        <taxon>Gunneridae</taxon>
        <taxon>Pentapetalae</taxon>
        <taxon>Caryophyllales</taxon>
        <taxon>Chenopodiaceae</taxon>
        <taxon>Betoideae</taxon>
        <taxon>Beta</taxon>
    </lineage>
</organism>